<dbReference type="NCBIfam" id="NF040876">
    <property type="entry name" value="RHE_PE00001_fam"/>
    <property type="match status" value="1"/>
</dbReference>
<dbReference type="AlphaFoldDB" id="A0A2V3UE46"/>
<dbReference type="Pfam" id="PF11972">
    <property type="entry name" value="HTH_13"/>
    <property type="match status" value="1"/>
</dbReference>
<evidence type="ECO:0000259" key="2">
    <source>
        <dbReference type="Pfam" id="PF11972"/>
    </source>
</evidence>
<gene>
    <name evidence="3" type="ORF">C7450_102132</name>
</gene>
<proteinExistence type="predicted"/>
<dbReference type="InterPro" id="IPR011670">
    <property type="entry name" value="DUF1612"/>
</dbReference>
<dbReference type="Proteomes" id="UP000248021">
    <property type="component" value="Unassembled WGS sequence"/>
</dbReference>
<evidence type="ECO:0000313" key="3">
    <source>
        <dbReference type="EMBL" id="PXW63217.1"/>
    </source>
</evidence>
<dbReference type="InterPro" id="IPR048017">
    <property type="entry name" value="Y4cF-like"/>
</dbReference>
<comment type="caution">
    <text evidence="3">The sequence shown here is derived from an EMBL/GenBank/DDBJ whole genome shotgun (WGS) entry which is preliminary data.</text>
</comment>
<feature type="domain" description="HTH DNA binding" evidence="2">
    <location>
        <begin position="301"/>
        <end position="354"/>
    </location>
</feature>
<dbReference type="Pfam" id="PF07756">
    <property type="entry name" value="DUF1612"/>
    <property type="match status" value="1"/>
</dbReference>
<dbReference type="EMBL" id="QJJK01000002">
    <property type="protein sequence ID" value="PXW63217.1"/>
    <property type="molecule type" value="Genomic_DNA"/>
</dbReference>
<evidence type="ECO:0000313" key="4">
    <source>
        <dbReference type="Proteomes" id="UP000248021"/>
    </source>
</evidence>
<keyword evidence="4" id="KW-1185">Reference proteome</keyword>
<reference evidence="3 4" key="1">
    <citation type="submission" date="2018-05" db="EMBL/GenBank/DDBJ databases">
        <title>Genomic Encyclopedia of Type Strains, Phase IV (KMG-IV): sequencing the most valuable type-strain genomes for metagenomic binning, comparative biology and taxonomic classification.</title>
        <authorList>
            <person name="Goeker M."/>
        </authorList>
    </citation>
    <scope>NUCLEOTIDE SEQUENCE [LARGE SCALE GENOMIC DNA]</scope>
    <source>
        <strain evidence="3 4">DSM 6462</strain>
    </source>
</reference>
<sequence length="356" mass="38749">MGPLLLAEDALARLDERLRASPVRDAWMSRSHFNEACAARWIAGELVHLEDLVLNDAAMDIRTPTHELTRASAVLRAHRSIANHPPGWALSAAGLGALSGRNPSWLDDEASLSSQRVKDLVGADVDGEAERAFADIDALLARSNRTIVNARLPAPGRVSGLADLGLYDSERDDDELLTHWRDRIDLERPPVLAALDAWEAWVDLAPLQTMPWLGPLLVAAVLRAGGKTAHHLACVSLGLRESRRAKGGSTLHGYAMAPPKVAMLNAIKAAAEAGLQEHDRLMLARTQLERFLTNRRSHSRLPGLVELVLAKPLVTPQLVAKELRITARGALDLIGALSPTLKEVTGRGRYRAWAVR</sequence>
<feature type="domain" description="DUF1612" evidence="1">
    <location>
        <begin position="166"/>
        <end position="290"/>
    </location>
</feature>
<evidence type="ECO:0000259" key="1">
    <source>
        <dbReference type="Pfam" id="PF07756"/>
    </source>
</evidence>
<accession>A0A2V3UE46</accession>
<name>A0A2V3UE46_9HYPH</name>
<dbReference type="InterPro" id="IPR021068">
    <property type="entry name" value="HTH_DNA-bd"/>
</dbReference>
<protein>
    <submittedName>
        <fullName evidence="3">DNA binding protein with HTH domain</fullName>
    </submittedName>
</protein>
<organism evidence="3 4">
    <name type="scientific">Chelatococcus asaccharovorans</name>
    <dbReference type="NCBI Taxonomy" id="28210"/>
    <lineage>
        <taxon>Bacteria</taxon>
        <taxon>Pseudomonadati</taxon>
        <taxon>Pseudomonadota</taxon>
        <taxon>Alphaproteobacteria</taxon>
        <taxon>Hyphomicrobiales</taxon>
        <taxon>Chelatococcaceae</taxon>
        <taxon>Chelatococcus</taxon>
    </lineage>
</organism>
<dbReference type="RefSeq" id="WP_245449494.1">
    <property type="nucleotide sequence ID" value="NZ_JAHBRY010000002.1"/>
</dbReference>